<proteinExistence type="predicted"/>
<accession>A0A238KI25</accession>
<dbReference type="AlphaFoldDB" id="A0A238KI25"/>
<sequence>MELPIAIALVSLAFAGLAAGLLLGRAPPQTACEGAKCLGLSCATCPNRAAREARHGRG</sequence>
<keyword evidence="2" id="KW-1185">Reference proteome</keyword>
<dbReference type="Proteomes" id="UP000207598">
    <property type="component" value="Unassembled WGS sequence"/>
</dbReference>
<evidence type="ECO:0000313" key="1">
    <source>
        <dbReference type="EMBL" id="SMX42390.1"/>
    </source>
</evidence>
<protein>
    <submittedName>
        <fullName evidence="1">Uncharacterized protein</fullName>
    </submittedName>
</protein>
<organism evidence="1 2">
    <name type="scientific">Maliponia aquimaris</name>
    <dbReference type="NCBI Taxonomy" id="1673631"/>
    <lineage>
        <taxon>Bacteria</taxon>
        <taxon>Pseudomonadati</taxon>
        <taxon>Pseudomonadota</taxon>
        <taxon>Alphaproteobacteria</taxon>
        <taxon>Rhodobacterales</taxon>
        <taxon>Paracoccaceae</taxon>
        <taxon>Maliponia</taxon>
    </lineage>
</organism>
<dbReference type="EMBL" id="FXYF01000006">
    <property type="protein sequence ID" value="SMX42390.1"/>
    <property type="molecule type" value="Genomic_DNA"/>
</dbReference>
<reference evidence="1 2" key="1">
    <citation type="submission" date="2017-05" db="EMBL/GenBank/DDBJ databases">
        <authorList>
            <person name="Song R."/>
            <person name="Chenine A.L."/>
            <person name="Ruprecht R.M."/>
        </authorList>
    </citation>
    <scope>NUCLEOTIDE SEQUENCE [LARGE SCALE GENOMIC DNA]</scope>
    <source>
        <strain evidence="1 2">CECT 8898</strain>
    </source>
</reference>
<dbReference type="RefSeq" id="WP_176445150.1">
    <property type="nucleotide sequence ID" value="NZ_FXYF01000006.1"/>
</dbReference>
<evidence type="ECO:0000313" key="2">
    <source>
        <dbReference type="Proteomes" id="UP000207598"/>
    </source>
</evidence>
<gene>
    <name evidence="1" type="ORF">MAA8898_02593</name>
</gene>
<name>A0A238KI25_9RHOB</name>